<dbReference type="Proteomes" id="UP000324222">
    <property type="component" value="Unassembled WGS sequence"/>
</dbReference>
<evidence type="ECO:0000256" key="2">
    <source>
        <dbReference type="ARBA" id="ARBA00010054"/>
    </source>
</evidence>
<evidence type="ECO:0000256" key="6">
    <source>
        <dbReference type="ARBA" id="ARBA00022729"/>
    </source>
</evidence>
<keyword evidence="7" id="KW-0221">Differentiation</keyword>
<dbReference type="PANTHER" id="PTHR11309:SF148">
    <property type="entry name" value="SECRETED FRIZZLED-RELATED PROTEIN 1"/>
    <property type="match status" value="1"/>
</dbReference>
<feature type="disulfide bond" evidence="9">
    <location>
        <begin position="53"/>
        <end position="99"/>
    </location>
</feature>
<dbReference type="GO" id="GO:0035567">
    <property type="term" value="P:non-canonical Wnt signaling pathway"/>
    <property type="evidence" value="ECO:0007669"/>
    <property type="project" value="TreeGrafter"/>
</dbReference>
<dbReference type="SMART" id="SM00063">
    <property type="entry name" value="FRI"/>
    <property type="match status" value="1"/>
</dbReference>
<evidence type="ECO:0000313" key="13">
    <source>
        <dbReference type="Proteomes" id="UP000324222"/>
    </source>
</evidence>
<dbReference type="GO" id="GO:0005615">
    <property type="term" value="C:extracellular space"/>
    <property type="evidence" value="ECO:0007669"/>
    <property type="project" value="TreeGrafter"/>
</dbReference>
<proteinExistence type="inferred from homology"/>
<accession>A0A5B7H2G2</accession>
<dbReference type="GO" id="GO:0030154">
    <property type="term" value="P:cell differentiation"/>
    <property type="evidence" value="ECO:0007669"/>
    <property type="project" value="UniProtKB-KW"/>
</dbReference>
<comment type="similarity">
    <text evidence="2">Belongs to the secreted frizzled-related protein (sFRP) family.</text>
</comment>
<dbReference type="Pfam" id="PF01392">
    <property type="entry name" value="Fz"/>
    <property type="match status" value="1"/>
</dbReference>
<feature type="chain" id="PRO_5022932869" evidence="10">
    <location>
        <begin position="23"/>
        <end position="339"/>
    </location>
</feature>
<dbReference type="AlphaFoldDB" id="A0A5B7H2G2"/>
<dbReference type="InterPro" id="IPR036790">
    <property type="entry name" value="Frizzled_dom_sf"/>
</dbReference>
<feature type="domain" description="FZ" evidence="11">
    <location>
        <begin position="38"/>
        <end position="155"/>
    </location>
</feature>
<gene>
    <name evidence="12" type="primary">SFRP5</name>
    <name evidence="12" type="ORF">E2C01_058240</name>
</gene>
<keyword evidence="8 9" id="KW-1015">Disulfide bond</keyword>
<evidence type="ECO:0000256" key="7">
    <source>
        <dbReference type="ARBA" id="ARBA00022782"/>
    </source>
</evidence>
<evidence type="ECO:0000256" key="10">
    <source>
        <dbReference type="SAM" id="SignalP"/>
    </source>
</evidence>
<comment type="subcellular location">
    <subcellularLocation>
        <location evidence="1">Secreted</location>
    </subcellularLocation>
</comment>
<keyword evidence="3" id="KW-0217">Developmental protein</keyword>
<keyword evidence="6 10" id="KW-0732">Signal</keyword>
<keyword evidence="4" id="KW-0964">Secreted</keyword>
<feature type="disulfide bond" evidence="9">
    <location>
        <begin position="118"/>
        <end position="142"/>
    </location>
</feature>
<evidence type="ECO:0000256" key="8">
    <source>
        <dbReference type="ARBA" id="ARBA00023157"/>
    </source>
</evidence>
<evidence type="ECO:0000256" key="9">
    <source>
        <dbReference type="PROSITE-ProRule" id="PRU00090"/>
    </source>
</evidence>
<dbReference type="SUPFAM" id="SSF63501">
    <property type="entry name" value="Frizzled cysteine-rich domain"/>
    <property type="match status" value="1"/>
</dbReference>
<dbReference type="EMBL" id="VSRR010021677">
    <property type="protein sequence ID" value="MPC64129.1"/>
    <property type="molecule type" value="Genomic_DNA"/>
</dbReference>
<keyword evidence="5" id="KW-0879">Wnt signaling pathway</keyword>
<protein>
    <submittedName>
        <fullName evidence="12">Secreted frizzled-related protein 5</fullName>
    </submittedName>
</protein>
<dbReference type="FunFam" id="1.10.2000.10:FF:000001">
    <property type="entry name" value="secreted frizzled-related protein 2"/>
    <property type="match status" value="1"/>
</dbReference>
<sequence>MPRRPALSALPLLSLLVGAVAGDDSAYFADWGVIGGRPQEPTCVDIPEDMPLCSGIDYSKMRLPNLLEHDTLKEAQQQSGYWVPLLNLQCHPNTQLFLCSLFTPVCLESPIPPCRSLCEAVRLGCESRMQTYSFPWPDMLNCDKFPLDNDMCITVQHTDAPGRGECCRVASRGSPWPWRFRVQIVAVAPAPARCQTGPTRAKAERDTHIPTPYTHSPWVLYPYPSTCWVQGNRFAQARTIIISVRAGGGEGCPTTPSLHAAHRIGLVATHCFPRAPRRGCALSVLCAVQVAGVSLKHSVTALTICWCNTVGAVWATRVSALVSCLSIVLRSSLGFGLAL</sequence>
<evidence type="ECO:0000259" key="11">
    <source>
        <dbReference type="PROSITE" id="PS50038"/>
    </source>
</evidence>
<feature type="signal peptide" evidence="10">
    <location>
        <begin position="1"/>
        <end position="22"/>
    </location>
</feature>
<dbReference type="PROSITE" id="PS50038">
    <property type="entry name" value="FZ"/>
    <property type="match status" value="1"/>
</dbReference>
<dbReference type="Gene3D" id="1.10.2000.10">
    <property type="entry name" value="Frizzled cysteine-rich domain"/>
    <property type="match status" value="1"/>
</dbReference>
<dbReference type="GO" id="GO:0017147">
    <property type="term" value="F:Wnt-protein binding"/>
    <property type="evidence" value="ECO:0007669"/>
    <property type="project" value="TreeGrafter"/>
</dbReference>
<dbReference type="OrthoDB" id="10053709at2759"/>
<evidence type="ECO:0000313" key="12">
    <source>
        <dbReference type="EMBL" id="MPC64129.1"/>
    </source>
</evidence>
<evidence type="ECO:0000256" key="5">
    <source>
        <dbReference type="ARBA" id="ARBA00022687"/>
    </source>
</evidence>
<evidence type="ECO:0000256" key="1">
    <source>
        <dbReference type="ARBA" id="ARBA00004613"/>
    </source>
</evidence>
<evidence type="ECO:0000256" key="4">
    <source>
        <dbReference type="ARBA" id="ARBA00022525"/>
    </source>
</evidence>
<dbReference type="InterPro" id="IPR020067">
    <property type="entry name" value="Frizzled_dom"/>
</dbReference>
<dbReference type="GO" id="GO:0060070">
    <property type="term" value="P:canonical Wnt signaling pathway"/>
    <property type="evidence" value="ECO:0007669"/>
    <property type="project" value="TreeGrafter"/>
</dbReference>
<evidence type="ECO:0000256" key="3">
    <source>
        <dbReference type="ARBA" id="ARBA00022473"/>
    </source>
</evidence>
<name>A0A5B7H2G2_PORTR</name>
<comment type="caution">
    <text evidence="9">Lacks conserved residue(s) required for the propagation of feature annotation.</text>
</comment>
<comment type="caution">
    <text evidence="12">The sequence shown here is derived from an EMBL/GenBank/DDBJ whole genome shotgun (WGS) entry which is preliminary data.</text>
</comment>
<reference evidence="12 13" key="1">
    <citation type="submission" date="2019-05" db="EMBL/GenBank/DDBJ databases">
        <title>Another draft genome of Portunus trituberculatus and its Hox gene families provides insights of decapod evolution.</title>
        <authorList>
            <person name="Jeong J.-H."/>
            <person name="Song I."/>
            <person name="Kim S."/>
            <person name="Choi T."/>
            <person name="Kim D."/>
            <person name="Ryu S."/>
            <person name="Kim W."/>
        </authorList>
    </citation>
    <scope>NUCLEOTIDE SEQUENCE [LARGE SCALE GENOMIC DNA]</scope>
    <source>
        <tissue evidence="12">Muscle</tissue>
    </source>
</reference>
<keyword evidence="13" id="KW-1185">Reference proteome</keyword>
<dbReference type="PANTHER" id="PTHR11309">
    <property type="entry name" value="FRIZZLED"/>
    <property type="match status" value="1"/>
</dbReference>
<dbReference type="InterPro" id="IPR015526">
    <property type="entry name" value="Frizzled/SFRP"/>
</dbReference>
<organism evidence="12 13">
    <name type="scientific">Portunus trituberculatus</name>
    <name type="common">Swimming crab</name>
    <name type="synonym">Neptunus trituberculatus</name>
    <dbReference type="NCBI Taxonomy" id="210409"/>
    <lineage>
        <taxon>Eukaryota</taxon>
        <taxon>Metazoa</taxon>
        <taxon>Ecdysozoa</taxon>
        <taxon>Arthropoda</taxon>
        <taxon>Crustacea</taxon>
        <taxon>Multicrustacea</taxon>
        <taxon>Malacostraca</taxon>
        <taxon>Eumalacostraca</taxon>
        <taxon>Eucarida</taxon>
        <taxon>Decapoda</taxon>
        <taxon>Pleocyemata</taxon>
        <taxon>Brachyura</taxon>
        <taxon>Eubrachyura</taxon>
        <taxon>Portunoidea</taxon>
        <taxon>Portunidae</taxon>
        <taxon>Portuninae</taxon>
        <taxon>Portunus</taxon>
    </lineage>
</organism>